<evidence type="ECO:0000313" key="2">
    <source>
        <dbReference type="EMBL" id="SPE06738.1"/>
    </source>
</evidence>
<evidence type="ECO:0000313" key="4">
    <source>
        <dbReference type="Proteomes" id="UP000239237"/>
    </source>
</evidence>
<dbReference type="RefSeq" id="WP_105299611.1">
    <property type="nucleotide sequence ID" value="NZ_JASDEH010000016.1"/>
</dbReference>
<accession>A0A2N9K837</accession>
<protein>
    <submittedName>
        <fullName evidence="2">Uncharacterized protein</fullName>
    </submittedName>
</protein>
<reference evidence="1 4" key="1">
    <citation type="submission" date="2018-02" db="EMBL/GenBank/DDBJ databases">
        <authorList>
            <person name="Rodrigo-Torres L."/>
            <person name="Arahal R. D."/>
            <person name="Lucena T."/>
        </authorList>
    </citation>
    <scope>NUCLEOTIDE SEQUENCE [LARGE SCALE GENOMIC DNA]</scope>
    <source>
        <strain evidence="1 4">CECT 8486</strain>
    </source>
</reference>
<evidence type="ECO:0000313" key="1">
    <source>
        <dbReference type="EMBL" id="SPD91513.1"/>
    </source>
</evidence>
<dbReference type="Proteomes" id="UP000239237">
    <property type="component" value="Unassembled WGS sequence"/>
</dbReference>
<sequence length="63" mass="7231">MVNSDKVFFCNQLADYLLQESNYKLENDVAHSIAKSISVSIDFTNQYEVHRVSASVLLIFYLV</sequence>
<evidence type="ECO:0000313" key="3">
    <source>
        <dbReference type="Proteomes" id="UP000237923"/>
    </source>
</evidence>
<dbReference type="Proteomes" id="UP000237923">
    <property type="component" value="Unassembled WGS sequence"/>
</dbReference>
<dbReference type="AlphaFoldDB" id="A0A2N9K837"/>
<gene>
    <name evidence="1" type="ORF">LES8486_00493</name>
    <name evidence="2" type="ORF">LES9216_00640</name>
</gene>
<dbReference type="EMBL" id="OKQR01000001">
    <property type="protein sequence ID" value="SPD91513.1"/>
    <property type="molecule type" value="Genomic_DNA"/>
</dbReference>
<name>A0A2N9K837_9LACO</name>
<keyword evidence="4" id="KW-1185">Reference proteome</keyword>
<reference evidence="2 3" key="2">
    <citation type="submission" date="2018-02" db="EMBL/GenBank/DDBJ databases">
        <authorList>
            <person name="Cohen D.B."/>
            <person name="Kent A.D."/>
        </authorList>
    </citation>
    <scope>NUCLEOTIDE SEQUENCE [LARGE SCALE GENOMIC DNA]</scope>
    <source>
        <strain evidence="2 3">CECT 9216</strain>
    </source>
</reference>
<dbReference type="EMBL" id="OKQU01000001">
    <property type="protein sequence ID" value="SPE06738.1"/>
    <property type="molecule type" value="Genomic_DNA"/>
</dbReference>
<proteinExistence type="predicted"/>
<organism evidence="2 3">
    <name type="scientific">Leuconostoc suionicum</name>
    <dbReference type="NCBI Taxonomy" id="1511761"/>
    <lineage>
        <taxon>Bacteria</taxon>
        <taxon>Bacillati</taxon>
        <taxon>Bacillota</taxon>
        <taxon>Bacilli</taxon>
        <taxon>Lactobacillales</taxon>
        <taxon>Lactobacillaceae</taxon>
        <taxon>Leuconostoc</taxon>
    </lineage>
</organism>